<dbReference type="InterPro" id="IPR001304">
    <property type="entry name" value="C-type_lectin-like"/>
</dbReference>
<dbReference type="GO" id="GO:0030246">
    <property type="term" value="F:carbohydrate binding"/>
    <property type="evidence" value="ECO:0007669"/>
    <property type="project" value="UniProtKB-KW"/>
</dbReference>
<dbReference type="Gene3D" id="3.10.100.10">
    <property type="entry name" value="Mannose-Binding Protein A, subunit A"/>
    <property type="match status" value="1"/>
</dbReference>
<proteinExistence type="evidence at transcript level"/>
<dbReference type="InterPro" id="IPR051663">
    <property type="entry name" value="CLec_Tetranectin-domain"/>
</dbReference>
<name>F4YXJ0_ARGIR</name>
<evidence type="ECO:0000313" key="4">
    <source>
        <dbReference type="EMBL" id="AEE36500.1"/>
    </source>
</evidence>
<sequence length="174" mass="19818">MRAAIFFLFCGIVFGGPCEPGWTQYKEDCLWFSNTAKTWLASENDCKNKGGWLMTDDNEGKHEFLSTIMYAFKNFHFNKFFIGGSDTAFENVWRWLETGINVGPFSKWGTGEPDGNTTKNCLALKWENDRDLVWSDESCGHVSTSHHHHHGHGLLNYICEKPVNNSGSMVIGRR</sequence>
<evidence type="ECO:0000256" key="2">
    <source>
        <dbReference type="SAM" id="SignalP"/>
    </source>
</evidence>
<dbReference type="SUPFAM" id="SSF56436">
    <property type="entry name" value="C-type lectin-like"/>
    <property type="match status" value="1"/>
</dbReference>
<dbReference type="AlphaFoldDB" id="F4YXJ0"/>
<dbReference type="InterPro" id="IPR016187">
    <property type="entry name" value="CTDL_fold"/>
</dbReference>
<feature type="domain" description="C-type lectin" evidence="3">
    <location>
        <begin position="25"/>
        <end position="139"/>
    </location>
</feature>
<feature type="signal peptide" evidence="2">
    <location>
        <begin position="1"/>
        <end position="15"/>
    </location>
</feature>
<feature type="chain" id="PRO_5012655255" evidence="2">
    <location>
        <begin position="16"/>
        <end position="174"/>
    </location>
</feature>
<dbReference type="SMART" id="SM00034">
    <property type="entry name" value="CLECT"/>
    <property type="match status" value="1"/>
</dbReference>
<keyword evidence="2" id="KW-0732">Signal</keyword>
<protein>
    <submittedName>
        <fullName evidence="4">C-type lectin 7</fullName>
    </submittedName>
</protein>
<accession>F4YXJ0</accession>
<dbReference type="Pfam" id="PF00059">
    <property type="entry name" value="Lectin_C"/>
    <property type="match status" value="1"/>
</dbReference>
<dbReference type="PANTHER" id="PTHR22799">
    <property type="entry name" value="TETRANECTIN-RELATED"/>
    <property type="match status" value="1"/>
</dbReference>
<dbReference type="CDD" id="cd00037">
    <property type="entry name" value="CLECT"/>
    <property type="match status" value="1"/>
</dbReference>
<dbReference type="PROSITE" id="PS50041">
    <property type="entry name" value="C_TYPE_LECTIN_2"/>
    <property type="match status" value="1"/>
</dbReference>
<dbReference type="PANTHER" id="PTHR22799:SF6">
    <property type="entry name" value="C-TYPE LECTIN DOMAIN FAMILY 4 MEMBER M-LIKE"/>
    <property type="match status" value="1"/>
</dbReference>
<organism evidence="4">
    <name type="scientific">Argopecten irradians</name>
    <name type="common">Bay scallop</name>
    <name type="synonym">Aequipecten irradians</name>
    <dbReference type="NCBI Taxonomy" id="31199"/>
    <lineage>
        <taxon>Eukaryota</taxon>
        <taxon>Metazoa</taxon>
        <taxon>Spiralia</taxon>
        <taxon>Lophotrochozoa</taxon>
        <taxon>Mollusca</taxon>
        <taxon>Bivalvia</taxon>
        <taxon>Autobranchia</taxon>
        <taxon>Pteriomorphia</taxon>
        <taxon>Pectinida</taxon>
        <taxon>Pectinoidea</taxon>
        <taxon>Pectinidae</taxon>
        <taxon>Argopecten</taxon>
    </lineage>
</organism>
<dbReference type="EMBL" id="HM149769">
    <property type="protein sequence ID" value="AEE36500.1"/>
    <property type="molecule type" value="mRNA"/>
</dbReference>
<evidence type="ECO:0000256" key="1">
    <source>
        <dbReference type="ARBA" id="ARBA00022734"/>
    </source>
</evidence>
<dbReference type="InterPro" id="IPR016186">
    <property type="entry name" value="C-type_lectin-like/link_sf"/>
</dbReference>
<keyword evidence="1 4" id="KW-0430">Lectin</keyword>
<reference evidence="4" key="1">
    <citation type="journal article" date="2011" name="Fish Shellfish Immunol.">
        <title>A novel C-type lectin from bay scallop Argopecten irradians (AiCTL-7) agglutinating fungi with mannose specificity.</title>
        <authorList>
            <person name="Kong P."/>
            <person name="Wang L."/>
            <person name="Zhang H."/>
            <person name="Song X."/>
            <person name="Zhou Z."/>
            <person name="Yang J."/>
            <person name="Qiu L."/>
            <person name="Wang L."/>
            <person name="Song L."/>
        </authorList>
    </citation>
    <scope>NUCLEOTIDE SEQUENCE</scope>
</reference>
<evidence type="ECO:0000259" key="3">
    <source>
        <dbReference type="PROSITE" id="PS50041"/>
    </source>
</evidence>